<dbReference type="EMBL" id="CP128355">
    <property type="protein sequence ID" value="XAF70420.1"/>
    <property type="molecule type" value="Genomic_DNA"/>
</dbReference>
<gene>
    <name evidence="1" type="ORF">QQM35_10175</name>
</gene>
<protein>
    <submittedName>
        <fullName evidence="1">YtxH domain-containing protein</fullName>
    </submittedName>
</protein>
<proteinExistence type="predicted"/>
<keyword evidence="2" id="KW-1185">Reference proteome</keyword>
<organism evidence="1 2">
    <name type="scientific">Staphylococcus hsinchuensis</name>
    <dbReference type="NCBI Taxonomy" id="3051183"/>
    <lineage>
        <taxon>Bacteria</taxon>
        <taxon>Bacillati</taxon>
        <taxon>Bacillota</taxon>
        <taxon>Bacilli</taxon>
        <taxon>Bacillales</taxon>
        <taxon>Staphylococcaceae</taxon>
        <taxon>Staphylococcus</taxon>
    </lineage>
</organism>
<evidence type="ECO:0000313" key="2">
    <source>
        <dbReference type="Proteomes" id="UP001436297"/>
    </source>
</evidence>
<dbReference type="RefSeq" id="WP_342610380.1">
    <property type="nucleotide sequence ID" value="NZ_CP128355.1"/>
</dbReference>
<name>A0ABZ3EDB0_9STAP</name>
<reference evidence="1 2" key="1">
    <citation type="journal article" date="2024" name="Pathogens">
        <title>Staphylococcus hsinchuensis sp. nov., Isolated from Soymilk.</title>
        <authorList>
            <person name="Wang Y.T."/>
            <person name="Lin Y.C."/>
            <person name="Hsieh Y.H."/>
            <person name="Lin Y.T."/>
            <person name="Hamada M."/>
            <person name="Chen C.C."/>
            <person name="Liou J.S."/>
            <person name="Lee A.Y."/>
            <person name="Zhang W.L."/>
            <person name="Chen Y.T."/>
            <person name="Huang C.H."/>
        </authorList>
    </citation>
    <scope>NUCLEOTIDE SEQUENCE [LARGE SCALE GENOMIC DNA]</scope>
    <source>
        <strain evidence="1 2">H164</strain>
    </source>
</reference>
<dbReference type="Proteomes" id="UP001436297">
    <property type="component" value="Chromosome"/>
</dbReference>
<sequence length="123" mass="13756">MRTAQIILGVTAGLATGLGVAMMNRDNKQDADRQLKVKRPAGAESEFTREIDTIKQNINDIMNYVNQIKTEGTEFGNSIGDEVKTMIGDFKSDIDPNINRLQSHVENLQNRGEEISNTFQKDK</sequence>
<evidence type="ECO:0000313" key="1">
    <source>
        <dbReference type="EMBL" id="XAF70420.1"/>
    </source>
</evidence>
<accession>A0ABZ3EDB0</accession>